<dbReference type="Pfam" id="PF11915">
    <property type="entry name" value="DUF3433"/>
    <property type="match status" value="2"/>
</dbReference>
<sequence>MYSDANHGLGGDDGSAGILFGWRFTPTLIAVLYMQMTVILFQDMKRTEPFVRLAKASPDGTSAFGTVLQSPKAWWSILADVVLRRKRTGKTSSSLICAALVNVIALLAISPLSSALLTSEEIAIMRTTRFTRLIPRSNATIPTVATRETYFRTISALMRNVSTSAWATDDSFTFPFWPSSEAIQLGPRLFSKFGTWNAESTTVRSQYQCQEMDLESAAMNNKNYSQVYSVQQQGPYNGTQPMVTFVLKSGDGCRYELSLHPAADLAFKGGITWSNATTFYPGPDVLPIGGRAIASNITSTHVYARLNASDACQGRDILIVSTPWTAPLNRTQSNGLFLPDNQTYVRSSAFRMRGLLCESRYEYSKRSSSVTLSPESDTHVQVNDDTPDDRHTALNNRIDVLGFEKLSMQDDWKAYFDHTSMIIDAKRAAGAGTEATTSGIFPEFTGMGPVLATLSNYNVTAMLDDDGLGRKAARIKGRFFAETLRDAISSSELVQAEDSEGHTTQVTERVLVLTEIGFTLAALFFTSSILLLVVYFSSRLPRRPLNLTSDPASIVGLSLLQKPETARTSTFRKMYCKTRSETYSALRRENYLTANESLIKGTTEFALVSPGVKMKNDWRPRVIQIRMLLGLCLLLAAIMSVILVLNAFSIQSRLSQTAFVYEVDISKLGASFSTFAPISIAPTITSITIGLWWDQLDSTFRVLQPYISMARGPTPIYAGAGLTYRSKSWVGAAIKAARFKHWTLLMITLGTILAQVLTVSMSALFERKATSVAQNVTLYPNLEIRETPLVSEVHIDEGERPYIAPMTILNELYLDASKNWLYSAGIQDSFNGSQLPWTSDGWSFLPLDLSDLPRFKDIAVPKKQSGQDTAAPSANLSLSLPAIRARLACAPIAELGNVSSWFEPVDKIYTGGLLPQDAEYFEKTANNTWYTLPRNIFEGTEAQTSMLSTPNQIACCANGSLDDPQQAVMGYWSPVMPRRWQSEDGDPLDSFPHQDMPWPLSITPKWVVGNPVVAHHTDGTSDVFFEETPKLQAAQCQVIIESAPATVLMDARSRVVYSHSITGSAVPVDAAWTDVFQGRANVSNTYSGPLNVKTSFGVLFLDSLLGAADRREVVTSSTERVDDNAFVFRDKEHGMNMDLMTNSMYTMANKDPHALLNYTTLVTYADRTIQTFFQHFINSGLSLKDGGYAYQPIEPQSQVTHATKRSIGDSQTKGNRGIEASVSHRVQVLSMNTTATYLSAAILAWLIGTTLLIMGVQRKYVGSVVRDVHLIADMLVLVAGSDNFLEMVEQEGVALKKSRDVNTMLGWFRDRDGNVRWGIEVVGGRDAVDWVDAPKEGWHVREKGRVAKWLPLHSRKDSMVEGD</sequence>
<feature type="transmembrane region" description="Helical" evidence="2">
    <location>
        <begin position="1235"/>
        <end position="1256"/>
    </location>
</feature>
<keyword evidence="2" id="KW-0472">Membrane</keyword>
<keyword evidence="2" id="KW-1133">Transmembrane helix</keyword>
<evidence type="ECO:0000313" key="4">
    <source>
        <dbReference type="Proteomes" id="UP000799423"/>
    </source>
</evidence>
<feature type="transmembrane region" description="Helical" evidence="2">
    <location>
        <begin position="516"/>
        <end position="536"/>
    </location>
</feature>
<name>A0A6A7B5K5_9PLEO</name>
<keyword evidence="4" id="KW-1185">Reference proteome</keyword>
<dbReference type="Proteomes" id="UP000799423">
    <property type="component" value="Unassembled WGS sequence"/>
</dbReference>
<reference evidence="3" key="1">
    <citation type="submission" date="2020-01" db="EMBL/GenBank/DDBJ databases">
        <authorList>
            <consortium name="DOE Joint Genome Institute"/>
            <person name="Haridas S."/>
            <person name="Albert R."/>
            <person name="Binder M."/>
            <person name="Bloem J."/>
            <person name="Labutti K."/>
            <person name="Salamov A."/>
            <person name="Andreopoulos B."/>
            <person name="Baker S.E."/>
            <person name="Barry K."/>
            <person name="Bills G."/>
            <person name="Bluhm B.H."/>
            <person name="Cannon C."/>
            <person name="Castanera R."/>
            <person name="Culley D.E."/>
            <person name="Daum C."/>
            <person name="Ezra D."/>
            <person name="Gonzalez J.B."/>
            <person name="Henrissat B."/>
            <person name="Kuo A."/>
            <person name="Liang C."/>
            <person name="Lipzen A."/>
            <person name="Lutzoni F."/>
            <person name="Magnuson J."/>
            <person name="Mondo S."/>
            <person name="Nolan M."/>
            <person name="Ohm R."/>
            <person name="Pangilinan J."/>
            <person name="Park H.-J."/>
            <person name="Ramirez L."/>
            <person name="Alfaro M."/>
            <person name="Sun H."/>
            <person name="Tritt A."/>
            <person name="Yoshinaga Y."/>
            <person name="Zwiers L.-H."/>
            <person name="Turgeon B.G."/>
            <person name="Goodwin S.B."/>
            <person name="Spatafora J.W."/>
            <person name="Crous P.W."/>
            <person name="Grigoriev I.V."/>
        </authorList>
    </citation>
    <scope>NUCLEOTIDE SEQUENCE</scope>
    <source>
        <strain evidence="3">IPT5</strain>
    </source>
</reference>
<dbReference type="PANTHER" id="PTHR37544">
    <property type="entry name" value="SPRAY-RELATED"/>
    <property type="match status" value="1"/>
</dbReference>
<evidence type="ECO:0000313" key="3">
    <source>
        <dbReference type="EMBL" id="KAF2850524.1"/>
    </source>
</evidence>
<accession>A0A6A7B5K5</accession>
<feature type="compositionally biased region" description="Polar residues" evidence="1">
    <location>
        <begin position="370"/>
        <end position="384"/>
    </location>
</feature>
<feature type="transmembrane region" description="Helical" evidence="2">
    <location>
        <begin position="670"/>
        <end position="693"/>
    </location>
</feature>
<dbReference type="PANTHER" id="PTHR37544:SF3">
    <property type="entry name" value="SPRAY"/>
    <property type="match status" value="1"/>
</dbReference>
<proteinExistence type="predicted"/>
<evidence type="ECO:0000256" key="2">
    <source>
        <dbReference type="SAM" id="Phobius"/>
    </source>
</evidence>
<evidence type="ECO:0000256" key="1">
    <source>
        <dbReference type="SAM" id="MobiDB-lite"/>
    </source>
</evidence>
<dbReference type="EMBL" id="MU006306">
    <property type="protein sequence ID" value="KAF2850524.1"/>
    <property type="molecule type" value="Genomic_DNA"/>
</dbReference>
<feature type="transmembrane region" description="Helical" evidence="2">
    <location>
        <begin position="20"/>
        <end position="41"/>
    </location>
</feature>
<gene>
    <name evidence="3" type="ORF">T440DRAFT_479216</name>
</gene>
<protein>
    <submittedName>
        <fullName evidence="3">Uncharacterized protein</fullName>
    </submittedName>
</protein>
<keyword evidence="2" id="KW-0812">Transmembrane</keyword>
<feature type="transmembrane region" description="Helical" evidence="2">
    <location>
        <begin position="628"/>
        <end position="650"/>
    </location>
</feature>
<organism evidence="3 4">
    <name type="scientific">Plenodomus tracheiphilus IPT5</name>
    <dbReference type="NCBI Taxonomy" id="1408161"/>
    <lineage>
        <taxon>Eukaryota</taxon>
        <taxon>Fungi</taxon>
        <taxon>Dikarya</taxon>
        <taxon>Ascomycota</taxon>
        <taxon>Pezizomycotina</taxon>
        <taxon>Dothideomycetes</taxon>
        <taxon>Pleosporomycetidae</taxon>
        <taxon>Pleosporales</taxon>
        <taxon>Pleosporineae</taxon>
        <taxon>Leptosphaeriaceae</taxon>
        <taxon>Plenodomus</taxon>
    </lineage>
</organism>
<feature type="region of interest" description="Disordered" evidence="1">
    <location>
        <begin position="368"/>
        <end position="389"/>
    </location>
</feature>
<dbReference type="OrthoDB" id="3248909at2759"/>
<dbReference type="InterPro" id="IPR021840">
    <property type="entry name" value="DUF3433"/>
</dbReference>
<feature type="transmembrane region" description="Helical" evidence="2">
    <location>
        <begin position="744"/>
        <end position="765"/>
    </location>
</feature>
<feature type="transmembrane region" description="Helical" evidence="2">
    <location>
        <begin position="94"/>
        <end position="117"/>
    </location>
</feature>